<organism evidence="9 10">
    <name type="scientific">Dreissena polymorpha</name>
    <name type="common">Zebra mussel</name>
    <name type="synonym">Mytilus polymorpha</name>
    <dbReference type="NCBI Taxonomy" id="45954"/>
    <lineage>
        <taxon>Eukaryota</taxon>
        <taxon>Metazoa</taxon>
        <taxon>Spiralia</taxon>
        <taxon>Lophotrochozoa</taxon>
        <taxon>Mollusca</taxon>
        <taxon>Bivalvia</taxon>
        <taxon>Autobranchia</taxon>
        <taxon>Heteroconchia</taxon>
        <taxon>Euheterodonta</taxon>
        <taxon>Imparidentia</taxon>
        <taxon>Neoheterodontei</taxon>
        <taxon>Myida</taxon>
        <taxon>Dreissenoidea</taxon>
        <taxon>Dreissenidae</taxon>
        <taxon>Dreissena</taxon>
    </lineage>
</organism>
<feature type="region of interest" description="Disordered" evidence="5">
    <location>
        <begin position="1"/>
        <end position="58"/>
    </location>
</feature>
<feature type="compositionally biased region" description="Polar residues" evidence="5">
    <location>
        <begin position="32"/>
        <end position="52"/>
    </location>
</feature>
<feature type="transmembrane region" description="Helical" evidence="6">
    <location>
        <begin position="941"/>
        <end position="960"/>
    </location>
</feature>
<evidence type="ECO:0000259" key="8">
    <source>
        <dbReference type="Pfam" id="PF25508"/>
    </source>
</evidence>
<dbReference type="EMBL" id="JAIWYP010000010">
    <property type="protein sequence ID" value="KAH3749032.1"/>
    <property type="molecule type" value="Genomic_DNA"/>
</dbReference>
<feature type="transmembrane region" description="Helical" evidence="6">
    <location>
        <begin position="866"/>
        <end position="885"/>
    </location>
</feature>
<dbReference type="GO" id="GO:0005886">
    <property type="term" value="C:plasma membrane"/>
    <property type="evidence" value="ECO:0007669"/>
    <property type="project" value="TreeGrafter"/>
</dbReference>
<feature type="domain" description="TRPM-like" evidence="8">
    <location>
        <begin position="700"/>
        <end position="819"/>
    </location>
</feature>
<reference evidence="9" key="1">
    <citation type="journal article" date="2019" name="bioRxiv">
        <title>The Genome of the Zebra Mussel, Dreissena polymorpha: A Resource for Invasive Species Research.</title>
        <authorList>
            <person name="McCartney M.A."/>
            <person name="Auch B."/>
            <person name="Kono T."/>
            <person name="Mallez S."/>
            <person name="Zhang Y."/>
            <person name="Obille A."/>
            <person name="Becker A."/>
            <person name="Abrahante J.E."/>
            <person name="Garbe J."/>
            <person name="Badalamenti J.P."/>
            <person name="Herman A."/>
            <person name="Mangelson H."/>
            <person name="Liachko I."/>
            <person name="Sullivan S."/>
            <person name="Sone E.D."/>
            <person name="Koren S."/>
            <person name="Silverstein K.A.T."/>
            <person name="Beckman K.B."/>
            <person name="Gohl D.M."/>
        </authorList>
    </citation>
    <scope>NUCLEOTIDE SEQUENCE</scope>
    <source>
        <strain evidence="9">Duluth1</strain>
        <tissue evidence="9">Whole animal</tissue>
    </source>
</reference>
<reference evidence="9" key="2">
    <citation type="submission" date="2020-11" db="EMBL/GenBank/DDBJ databases">
        <authorList>
            <person name="McCartney M.A."/>
            <person name="Auch B."/>
            <person name="Kono T."/>
            <person name="Mallez S."/>
            <person name="Becker A."/>
            <person name="Gohl D.M."/>
            <person name="Silverstein K.A.T."/>
            <person name="Koren S."/>
            <person name="Bechman K.B."/>
            <person name="Herman A."/>
            <person name="Abrahante J.E."/>
            <person name="Garbe J."/>
        </authorList>
    </citation>
    <scope>NUCLEOTIDE SEQUENCE</scope>
    <source>
        <strain evidence="9">Duluth1</strain>
        <tissue evidence="9">Whole animal</tissue>
    </source>
</reference>
<dbReference type="InterPro" id="IPR005821">
    <property type="entry name" value="Ion_trans_dom"/>
</dbReference>
<sequence length="1211" mass="139961">MEKGNTMTTRSTDSQEPGQTTYIHTDEVDETVGNTMTTRSTDSQEPGQTTSVHTEEVDETKRVLQILGEQNKQPKSNGVKTKKELFTDRWTLNPASLTKVNVQRDGNTTTSPLTGDVHGNSSSPHFDVGALVQIRNEPATWNPICDFKKENYTEAIIGKIGFIVQVTTDNDLLIQVNGEPYSLWYKTDAVTLMTGKHFIDPLKKIFNEYQLLDVNDELVQAVSSDNDINVYAIIHQAYTEFMEFTCGSFGVDYSGNFFVVDANGTRRTFGPDDLNTDLGCTQDIQVYAHGDLVKIHPAGSTEQWNDQMISAIGKVGAVVIENDPSCSIYVRVCGYINKYSHRDLALVDEGRFNLLREHMNTDMGYCVRDELQQAVFDNDCNKVNATIRKAYKDSRRVCEYLNDTAENNLGTWHNLFVLVDNSTLGKFRCHMRHFRAILAKQISSEMIGSRMSGDFNQDRQVLQYPLVNLHFNDTTAQSTVAFSMDKDIPSVVVITTDSDTRKRQDSAISDKTHKFKEEMLRNINRCHSVTPDLHRTYQKEHLLAVINFSDMSTMLVQMIVDVVWKACSVRRRLLEWILYDQKKNPEVFMPLICARRNELDDTGMQMDSDDIAFIMRYCLSNNHAECVRALLQPDVNMNSTWIEASQYEELCDDNDGLLKRLKSQDPIKWVMQRMKECPVRGEVKGHEAWKPATYPSDKQPKTEDVLQYWGYMFIWALLLRKHDMAKIIWTKTEHPLFMALIAHNLCKAVKKQTDDNVLIAEMEKDLREWTTTAIEFLDECYQDGDQLTYDHLKMAMPFWNAKSCLDLAVDSRNMEFLAQQACRNLVGDVWNGKCTGDKLNQSQKPSSDTDLNKFSLNQMQAPKWKFVYNAIFQLIFMCLFAYVMLFELTPAVSVCEYVIMAWVQTILVEECRQMHQMPGHDNATPGVQLRRKLKNYWLDRWNWIDIFTIVMFSLGFGLRFKKIPDKIDYPRLVYAFGFAAFCIRLIDLFSVHKAVGPKLVIFKKMVRDLWHFFVIMAVFVLAYAITSHSILYPGAPITWDNAKQIIRRPYWLLYGQLLLDETEVFKDCTNDDSLWRNGTRLLCPTETGKMFGPIMMGIYLLFSNILLLNLLIAMLNYTFTKIHEKSEKIWCFQRYLIIKDYAQRPVLCPPLNLLWLIYKLFQCCVSKCTKDELSDDPFHIRYCERKSQLMKKAQRRYLDKIETESEKTANK</sequence>
<accession>A0A9D4DJ49</accession>
<evidence type="ECO:0000256" key="4">
    <source>
        <dbReference type="ARBA" id="ARBA00023136"/>
    </source>
</evidence>
<comment type="caution">
    <text evidence="9">The sequence shown here is derived from an EMBL/GenBank/DDBJ whole genome shotgun (WGS) entry which is preliminary data.</text>
</comment>
<dbReference type="InterPro" id="IPR050927">
    <property type="entry name" value="TRPM"/>
</dbReference>
<evidence type="ECO:0000313" key="9">
    <source>
        <dbReference type="EMBL" id="KAH3749032.1"/>
    </source>
</evidence>
<evidence type="ECO:0000256" key="6">
    <source>
        <dbReference type="SAM" id="Phobius"/>
    </source>
</evidence>
<gene>
    <name evidence="9" type="ORF">DPMN_183522</name>
</gene>
<keyword evidence="4 6" id="KW-0472">Membrane</keyword>
<proteinExistence type="predicted"/>
<comment type="subcellular location">
    <subcellularLocation>
        <location evidence="1">Membrane</location>
        <topology evidence="1">Multi-pass membrane protein</topology>
    </subcellularLocation>
</comment>
<dbReference type="GO" id="GO:0099604">
    <property type="term" value="F:ligand-gated calcium channel activity"/>
    <property type="evidence" value="ECO:0007669"/>
    <property type="project" value="TreeGrafter"/>
</dbReference>
<dbReference type="Proteomes" id="UP000828390">
    <property type="component" value="Unassembled WGS sequence"/>
</dbReference>
<dbReference type="AlphaFoldDB" id="A0A9D4DJ49"/>
<dbReference type="Pfam" id="PF00520">
    <property type="entry name" value="Ion_trans"/>
    <property type="match status" value="1"/>
</dbReference>
<evidence type="ECO:0000256" key="3">
    <source>
        <dbReference type="ARBA" id="ARBA00022989"/>
    </source>
</evidence>
<keyword evidence="10" id="KW-1185">Reference proteome</keyword>
<evidence type="ECO:0000259" key="7">
    <source>
        <dbReference type="Pfam" id="PF00520"/>
    </source>
</evidence>
<protein>
    <recommendedName>
        <fullName evidence="11">Ion transport domain-containing protein</fullName>
    </recommendedName>
</protein>
<dbReference type="PANTHER" id="PTHR13800">
    <property type="entry name" value="TRANSIENT RECEPTOR POTENTIAL CATION CHANNEL, SUBFAMILY M, MEMBER 6"/>
    <property type="match status" value="1"/>
</dbReference>
<evidence type="ECO:0000256" key="2">
    <source>
        <dbReference type="ARBA" id="ARBA00022692"/>
    </source>
</evidence>
<feature type="transmembrane region" description="Helical" evidence="6">
    <location>
        <begin position="972"/>
        <end position="989"/>
    </location>
</feature>
<keyword evidence="3 6" id="KW-1133">Transmembrane helix</keyword>
<dbReference type="InterPro" id="IPR057366">
    <property type="entry name" value="TRPM-like"/>
</dbReference>
<feature type="non-terminal residue" evidence="9">
    <location>
        <position position="1"/>
    </location>
</feature>
<feature type="transmembrane region" description="Helical" evidence="6">
    <location>
        <begin position="1009"/>
        <end position="1031"/>
    </location>
</feature>
<evidence type="ECO:0008006" key="11">
    <source>
        <dbReference type="Google" id="ProtNLM"/>
    </source>
</evidence>
<evidence type="ECO:0000256" key="5">
    <source>
        <dbReference type="SAM" id="MobiDB-lite"/>
    </source>
</evidence>
<evidence type="ECO:0000313" key="10">
    <source>
        <dbReference type="Proteomes" id="UP000828390"/>
    </source>
</evidence>
<feature type="transmembrane region" description="Helical" evidence="6">
    <location>
        <begin position="1098"/>
        <end position="1119"/>
    </location>
</feature>
<dbReference type="PANTHER" id="PTHR13800:SF12">
    <property type="entry name" value="TRANSIENT RECEPTOR POTENTIAL CATION CHANNEL SUBFAMILY M MEMBER-LIKE 2"/>
    <property type="match status" value="1"/>
</dbReference>
<feature type="compositionally biased region" description="Polar residues" evidence="5">
    <location>
        <begin position="1"/>
        <end position="23"/>
    </location>
</feature>
<dbReference type="Pfam" id="PF25508">
    <property type="entry name" value="TRPM2"/>
    <property type="match status" value="1"/>
</dbReference>
<keyword evidence="2 6" id="KW-0812">Transmembrane</keyword>
<evidence type="ECO:0000256" key="1">
    <source>
        <dbReference type="ARBA" id="ARBA00004141"/>
    </source>
</evidence>
<feature type="domain" description="Ion transport" evidence="7">
    <location>
        <begin position="871"/>
        <end position="1126"/>
    </location>
</feature>
<name>A0A9D4DJ49_DREPO</name>